<sequence length="862" mass="91629">MLNSVNGSGAAVLQSFRPLPDDPAVSAAGGLRNALRCADRRPEACVSPQGREVRLVDAGLQIQRQGMRDALRAMTAEAYRQAEPSQPRWPRWVEALRLGPRRHQLTPDTVAILQNLRQMLREGDAGALNIKECASLSLRLEQLAHKLPAGSPLAELSHRLSLQGQAAWAQLARAEAERQLLPQFQRFDHPGASSEQRLGVSVGAGVGLGEGGIGAKATFGVGVGLSRGMDNDDEGFVFQNRGHAVSVQAGVKGGVGVASLSGGVEGRRQKTRFTEFNSAKAFVHLKAEQLAHGSRRDTLGVSARTVVGALIRLFRPGHGNELRHYHRLQQQAGDQQQRLAVLLGWLGQRDASSTLPGGRVPVLPSGESVAIRGAANARVAAAGMGAGVGAALERIEIQADSLTPFWQGITAEQGAARNPVVAAQRLAGIEQKSLALLDRPQDRLGAQPLSRLTGGRSPADCPAGELKSAAGRLAAELDHFCAVAQQRDAGIGRREGGALVEKSIVSSWQGKSREDALANMALAHAALLLAAGRREDAAEAKAALLDMAPRLYAPPIRHDAEALAGRVGFRDTLELQIRDRSYALDLGGGIGPLGGKAEASLTERERIHHNPVRAGSYKDVRVTLSGNLADAGLLEKLKGALLSQLMPHGLAEQLPAALAGVQSQLAGQAGGGITLLLRFYQPQYQRQADFPAEAAGYRLQLARVSASGDAAVSLSGGIPVQPGVSLELGLAVGVSASTVFYERWGDNSLTAPMMHYLHLQAVGEPERWPGLCQAQAQGLSGLYRQLADEGSAVHKEAEYFLRRQPQDRFGQRFFAAMRAFADGSGSFAQAGAALDEMLQRQYPLWQADKRAFPGLVEHALQA</sequence>
<comment type="caution">
    <text evidence="1">The sequence shown here is derived from an EMBL/GenBank/DDBJ whole genome shotgun (WGS) entry which is preliminary data.</text>
</comment>
<protein>
    <recommendedName>
        <fullName evidence="3">Autotransporter domain-containing protein</fullName>
    </recommendedName>
</protein>
<evidence type="ECO:0000313" key="1">
    <source>
        <dbReference type="EMBL" id="OHX19697.1"/>
    </source>
</evidence>
<name>A0ABX3CCH2_9NEIS</name>
<evidence type="ECO:0000313" key="2">
    <source>
        <dbReference type="Proteomes" id="UP000180280"/>
    </source>
</evidence>
<dbReference type="EMBL" id="MKCT01000029">
    <property type="protein sequence ID" value="OHX19697.1"/>
    <property type="molecule type" value="Genomic_DNA"/>
</dbReference>
<gene>
    <name evidence="1" type="ORF">BI344_17225</name>
</gene>
<dbReference type="Proteomes" id="UP000180280">
    <property type="component" value="Unassembled WGS sequence"/>
</dbReference>
<proteinExistence type="predicted"/>
<reference evidence="1 2" key="1">
    <citation type="submission" date="2016-09" db="EMBL/GenBank/DDBJ databases">
        <title>Chromobacterium muskegensis sp. nov., an insecticidal bacterium isolated from Sphagnum bogs.</title>
        <authorList>
            <person name="Sparks M.E."/>
            <person name="Blackburn M.B."/>
            <person name="Gundersen-Rindal D.E."/>
            <person name="Mitchell A."/>
            <person name="Farrar R."/>
            <person name="Kuhar D."/>
        </authorList>
    </citation>
    <scope>NUCLEOTIDE SEQUENCE [LARGE SCALE GENOMIC DNA]</scope>
    <source>
        <strain evidence="1 2">14B-1</strain>
    </source>
</reference>
<evidence type="ECO:0008006" key="3">
    <source>
        <dbReference type="Google" id="ProtNLM"/>
    </source>
</evidence>
<accession>A0ABX3CCH2</accession>
<keyword evidence="2" id="KW-1185">Reference proteome</keyword>
<organism evidence="1 2">
    <name type="scientific">Chromobacterium sphagni</name>
    <dbReference type="NCBI Taxonomy" id="1903179"/>
    <lineage>
        <taxon>Bacteria</taxon>
        <taxon>Pseudomonadati</taxon>
        <taxon>Pseudomonadota</taxon>
        <taxon>Betaproteobacteria</taxon>
        <taxon>Neisseriales</taxon>
        <taxon>Chromobacteriaceae</taxon>
        <taxon>Chromobacterium</taxon>
    </lineage>
</organism>
<dbReference type="RefSeq" id="WP_071113358.1">
    <property type="nucleotide sequence ID" value="NZ_MKCT01000029.1"/>
</dbReference>